<feature type="region of interest" description="Disordered" evidence="1">
    <location>
        <begin position="1"/>
        <end position="33"/>
    </location>
</feature>
<reference evidence="2" key="1">
    <citation type="submission" date="2018-11" db="EMBL/GenBank/DDBJ databases">
        <authorList>
            <consortium name="Pathogen Informatics"/>
        </authorList>
    </citation>
    <scope>NUCLEOTIDE SEQUENCE</scope>
</reference>
<gene>
    <name evidence="2" type="ORF">PXEA_LOCUS29074</name>
</gene>
<sequence>MVQESSEIGEQRVDQTDFSEQERGWDKTRKEDSGLVDSQLRLLQDKATDGIAAHYPFLRPSDDEPCPLINAPESSKDKEKACLDSSDSKKINQMDMHQHRENILSMSLTDEASLFSRFYFWNDWSIVVSKSLLIFNESAFIKLDHCIDGGLRALILHTGRTSGQSRAGLGLGSVGSTNRQADNSPLVAPASKPASIVRSHSAIESGDIALASTAVPV</sequence>
<evidence type="ECO:0000256" key="1">
    <source>
        <dbReference type="SAM" id="MobiDB-lite"/>
    </source>
</evidence>
<feature type="compositionally biased region" description="Polar residues" evidence="1">
    <location>
        <begin position="174"/>
        <end position="183"/>
    </location>
</feature>
<proteinExistence type="predicted"/>
<organism evidence="2 3">
    <name type="scientific">Protopolystoma xenopodis</name>
    <dbReference type="NCBI Taxonomy" id="117903"/>
    <lineage>
        <taxon>Eukaryota</taxon>
        <taxon>Metazoa</taxon>
        <taxon>Spiralia</taxon>
        <taxon>Lophotrochozoa</taxon>
        <taxon>Platyhelminthes</taxon>
        <taxon>Monogenea</taxon>
        <taxon>Polyopisthocotylea</taxon>
        <taxon>Polystomatidea</taxon>
        <taxon>Polystomatidae</taxon>
        <taxon>Protopolystoma</taxon>
    </lineage>
</organism>
<accession>A0A3S5AYT0</accession>
<evidence type="ECO:0000313" key="3">
    <source>
        <dbReference type="Proteomes" id="UP000784294"/>
    </source>
</evidence>
<comment type="caution">
    <text evidence="2">The sequence shown here is derived from an EMBL/GenBank/DDBJ whole genome shotgun (WGS) entry which is preliminary data.</text>
</comment>
<protein>
    <submittedName>
        <fullName evidence="2">Uncharacterized protein</fullName>
    </submittedName>
</protein>
<feature type="non-terminal residue" evidence="2">
    <location>
        <position position="217"/>
    </location>
</feature>
<keyword evidence="3" id="KW-1185">Reference proteome</keyword>
<name>A0A3S5AYT0_9PLAT</name>
<feature type="region of interest" description="Disordered" evidence="1">
    <location>
        <begin position="162"/>
        <end position="188"/>
    </location>
</feature>
<dbReference type="Proteomes" id="UP000784294">
    <property type="component" value="Unassembled WGS sequence"/>
</dbReference>
<evidence type="ECO:0000313" key="2">
    <source>
        <dbReference type="EMBL" id="VEL35634.1"/>
    </source>
</evidence>
<dbReference type="AlphaFoldDB" id="A0A3S5AYT0"/>
<feature type="compositionally biased region" description="Basic and acidic residues" evidence="1">
    <location>
        <begin position="9"/>
        <end position="33"/>
    </location>
</feature>
<dbReference type="EMBL" id="CAAALY010250295">
    <property type="protein sequence ID" value="VEL35634.1"/>
    <property type="molecule type" value="Genomic_DNA"/>
</dbReference>